<organism evidence="2 3">
    <name type="scientific">Clostridium cylindrosporum DSM 605</name>
    <dbReference type="NCBI Taxonomy" id="1121307"/>
    <lineage>
        <taxon>Bacteria</taxon>
        <taxon>Bacillati</taxon>
        <taxon>Bacillota</taxon>
        <taxon>Clostridia</taxon>
        <taxon>Eubacteriales</taxon>
        <taxon>Clostridiaceae</taxon>
        <taxon>Clostridium</taxon>
    </lineage>
</organism>
<evidence type="ECO:0000313" key="3">
    <source>
        <dbReference type="Proteomes" id="UP000036756"/>
    </source>
</evidence>
<dbReference type="PANTHER" id="PTHR11908:SF157">
    <property type="entry name" value="XANTHINE DEHYDROGENASE SUBUNIT D-RELATED"/>
    <property type="match status" value="1"/>
</dbReference>
<dbReference type="GO" id="GO:0005506">
    <property type="term" value="F:iron ion binding"/>
    <property type="evidence" value="ECO:0007669"/>
    <property type="project" value="InterPro"/>
</dbReference>
<dbReference type="EC" id="1.17.1.4" evidence="2"/>
<dbReference type="SUPFAM" id="SSF54665">
    <property type="entry name" value="CO dehydrogenase molybdoprotein N-domain-like"/>
    <property type="match status" value="1"/>
</dbReference>
<dbReference type="OrthoDB" id="9759099at2"/>
<dbReference type="PANTHER" id="PTHR11908">
    <property type="entry name" value="XANTHINE DEHYDROGENASE"/>
    <property type="match status" value="1"/>
</dbReference>
<sequence>MNFDVVGKSILRVDGKAKVTGQAIYPQDIYMDGMLYGKTLRSTKPHAYIKVDVTKAENIKGVVKVFTAKDIPGLNGHGVMLKDHEVFCSKKVRRIGDPIAFVVAETEEIAIEALKHVEVEYDVLPAVFDPEKALEKDAPRIHDDMDNLLYHFKLRKGLGKEDINKAFEECEVIAENTYTVPQIDHAFLQPEAGVAYVEDDGTLVVAYATQYQHFDKMEIAEVLGVPMEKIKLINCAIGGAFGGREDATAQIHISLAAHILKRPVKTVYSRKESFIAHSKRHAEKIYMKTGALKDGTLHAVEARIIGDSGAYVSWAFNVLRKSGVHATGPYVVPNVKVDSMAVSTNNPFAGAMRGFGAIQVTVAYEQQMDILAEKLGISTVDIRMKNLFKEGSITATGQVLTESVPIVPCLEGVIKDIDFSAIQYPKEVINEVASTQSKQKCNIKRGKGISCAYYGTGYGNGFPDVSEAHVELGEDGKITIFVAAAEVGQGAKTVMSQIAAEVLGVDFEDTIIISEDTSLTVDSGTAAASRQTYNTGNAVKRAAENLKKELIEIAKEELKLNSDVGYGFKNSSIFLKVFPSKQITFKEIAEKRGKIRAGGKFTAQTVEMDEDGQGVPYWPYTFSACSVEVEVDTETGNIKVVDATHAQDVGRALNPRLIEGQMDGGFAMGLGYALFEEIILKEGSIVNNRFTNYVIPSSTDVPRVKNVIIEDPENTAPFGAKGIGEPTMLAVPGAILNAIYDAVGVRITDIPATPDKILKALKEKDKNS</sequence>
<proteinExistence type="predicted"/>
<dbReference type="InterPro" id="IPR016208">
    <property type="entry name" value="Ald_Oxase/xanthine_DH-like"/>
</dbReference>
<name>A0A0J8D895_CLOCY</name>
<dbReference type="STRING" id="1121307.CLCY_4c00600"/>
<dbReference type="SUPFAM" id="SSF56003">
    <property type="entry name" value="Molybdenum cofactor-binding domain"/>
    <property type="match status" value="1"/>
</dbReference>
<dbReference type="InterPro" id="IPR000674">
    <property type="entry name" value="Ald_Oxase/Xan_DH_a/b"/>
</dbReference>
<dbReference type="Proteomes" id="UP000036756">
    <property type="component" value="Unassembled WGS sequence"/>
</dbReference>
<dbReference type="EMBL" id="LFVU01000024">
    <property type="protein sequence ID" value="KMT22087.1"/>
    <property type="molecule type" value="Genomic_DNA"/>
</dbReference>
<feature type="domain" description="Aldehyde oxidase/xanthine dehydrogenase a/b hammerhead" evidence="1">
    <location>
        <begin position="20"/>
        <end position="125"/>
    </location>
</feature>
<dbReference type="RefSeq" id="WP_048570188.1">
    <property type="nucleotide sequence ID" value="NZ_LFVU01000024.1"/>
</dbReference>
<dbReference type="InterPro" id="IPR037165">
    <property type="entry name" value="AldOxase/xan_DH_Mopterin-bd_sf"/>
</dbReference>
<gene>
    <name evidence="2" type="primary">pucD</name>
    <name evidence="2" type="ORF">CLCY_4c00600</name>
</gene>
<keyword evidence="2" id="KW-0560">Oxidoreductase</keyword>
<evidence type="ECO:0000259" key="1">
    <source>
        <dbReference type="SMART" id="SM01008"/>
    </source>
</evidence>
<protein>
    <submittedName>
        <fullName evidence="2">Putative xanthine dehydrogenase subunit D</fullName>
        <ecNumber evidence="2">1.17.1.4</ecNumber>
    </submittedName>
</protein>
<accession>A0A0J8D895</accession>
<dbReference type="InterPro" id="IPR008274">
    <property type="entry name" value="AldOxase/xan_DH_MoCoBD1"/>
</dbReference>
<dbReference type="Pfam" id="PF01315">
    <property type="entry name" value="Ald_Xan_dh_C"/>
    <property type="match status" value="1"/>
</dbReference>
<dbReference type="Pfam" id="PF02738">
    <property type="entry name" value="MoCoBD_1"/>
    <property type="match status" value="1"/>
</dbReference>
<keyword evidence="3" id="KW-1185">Reference proteome</keyword>
<dbReference type="SMART" id="SM01008">
    <property type="entry name" value="Ald_Xan_dh_C"/>
    <property type="match status" value="1"/>
</dbReference>
<evidence type="ECO:0000313" key="2">
    <source>
        <dbReference type="EMBL" id="KMT22087.1"/>
    </source>
</evidence>
<comment type="caution">
    <text evidence="2">The sequence shown here is derived from an EMBL/GenBank/DDBJ whole genome shotgun (WGS) entry which is preliminary data.</text>
</comment>
<dbReference type="PATRIC" id="fig|1121307.3.peg.1712"/>
<dbReference type="GO" id="GO:0004854">
    <property type="term" value="F:xanthine dehydrogenase activity"/>
    <property type="evidence" value="ECO:0007669"/>
    <property type="project" value="UniProtKB-EC"/>
</dbReference>
<dbReference type="Gene3D" id="3.30.365.10">
    <property type="entry name" value="Aldehyde oxidase/xanthine dehydrogenase, molybdopterin binding domain"/>
    <property type="match status" value="4"/>
</dbReference>
<reference evidence="2 3" key="1">
    <citation type="submission" date="2015-06" db="EMBL/GenBank/DDBJ databases">
        <title>Draft genome sequence of the purine-degrading Clostridium cylindrosporum HC-1 (DSM 605).</title>
        <authorList>
            <person name="Poehlein A."/>
            <person name="Schiel-Bengelsdorf B."/>
            <person name="Bengelsdorf F."/>
            <person name="Daniel R."/>
            <person name="Duerre P."/>
        </authorList>
    </citation>
    <scope>NUCLEOTIDE SEQUENCE [LARGE SCALE GENOMIC DNA]</scope>
    <source>
        <strain evidence="2 3">DSM 605</strain>
    </source>
</reference>
<dbReference type="Gene3D" id="3.90.1170.50">
    <property type="entry name" value="Aldehyde oxidase/xanthine dehydrogenase, a/b hammerhead"/>
    <property type="match status" value="1"/>
</dbReference>
<dbReference type="InterPro" id="IPR036856">
    <property type="entry name" value="Ald_Oxase/Xan_DH_a/b_sf"/>
</dbReference>
<dbReference type="Pfam" id="PF20256">
    <property type="entry name" value="MoCoBD_2"/>
    <property type="match status" value="1"/>
</dbReference>
<dbReference type="InterPro" id="IPR046867">
    <property type="entry name" value="AldOxase/xan_DH_MoCoBD2"/>
</dbReference>
<dbReference type="AlphaFoldDB" id="A0A0J8D895"/>